<sequence>MTKRDRFGYEDDVDDDEQSGGQVLHEGGRSLGRSIVAQSLLHNACLAVVKQGTQINSAPLTAARLDFN</sequence>
<gene>
    <name evidence="2" type="ORF">SBAD_LOCUS1305</name>
</gene>
<protein>
    <submittedName>
        <fullName evidence="2 4">Uncharacterized protein</fullName>
    </submittedName>
</protein>
<dbReference type="EMBL" id="UZAM01006781">
    <property type="protein sequence ID" value="VDO93914.1"/>
    <property type="molecule type" value="Genomic_DNA"/>
</dbReference>
<evidence type="ECO:0000313" key="4">
    <source>
        <dbReference type="WBParaSite" id="SBAD_0000136201-mRNA-1"/>
    </source>
</evidence>
<dbReference type="WBParaSite" id="SBAD_0000136201-mRNA-1">
    <property type="protein sequence ID" value="SBAD_0000136201-mRNA-1"/>
    <property type="gene ID" value="SBAD_0000136201"/>
</dbReference>
<name>A0A183ICG1_9BILA</name>
<reference evidence="4" key="1">
    <citation type="submission" date="2016-06" db="UniProtKB">
        <authorList>
            <consortium name="WormBaseParasite"/>
        </authorList>
    </citation>
    <scope>IDENTIFICATION</scope>
</reference>
<evidence type="ECO:0000313" key="2">
    <source>
        <dbReference type="EMBL" id="VDO93914.1"/>
    </source>
</evidence>
<feature type="region of interest" description="Disordered" evidence="1">
    <location>
        <begin position="1"/>
        <end position="26"/>
    </location>
</feature>
<evidence type="ECO:0000256" key="1">
    <source>
        <dbReference type="SAM" id="MobiDB-lite"/>
    </source>
</evidence>
<keyword evidence="3" id="KW-1185">Reference proteome</keyword>
<dbReference type="AlphaFoldDB" id="A0A183ICG1"/>
<dbReference type="Proteomes" id="UP000270296">
    <property type="component" value="Unassembled WGS sequence"/>
</dbReference>
<reference evidence="2 3" key="2">
    <citation type="submission" date="2018-11" db="EMBL/GenBank/DDBJ databases">
        <authorList>
            <consortium name="Pathogen Informatics"/>
        </authorList>
    </citation>
    <scope>NUCLEOTIDE SEQUENCE [LARGE SCALE GENOMIC DNA]</scope>
</reference>
<organism evidence="4">
    <name type="scientific">Soboliphyme baturini</name>
    <dbReference type="NCBI Taxonomy" id="241478"/>
    <lineage>
        <taxon>Eukaryota</taxon>
        <taxon>Metazoa</taxon>
        <taxon>Ecdysozoa</taxon>
        <taxon>Nematoda</taxon>
        <taxon>Enoplea</taxon>
        <taxon>Dorylaimia</taxon>
        <taxon>Dioctophymatida</taxon>
        <taxon>Dioctophymatoidea</taxon>
        <taxon>Soboliphymatidae</taxon>
        <taxon>Soboliphyme</taxon>
    </lineage>
</organism>
<accession>A0A183ICG1</accession>
<proteinExistence type="predicted"/>
<evidence type="ECO:0000313" key="3">
    <source>
        <dbReference type="Proteomes" id="UP000270296"/>
    </source>
</evidence>